<dbReference type="AlphaFoldDB" id="A0A1Y3XV49"/>
<dbReference type="InterPro" id="IPR038770">
    <property type="entry name" value="Na+/solute_symporter_sf"/>
</dbReference>
<name>A0A1Y3XV49_9ACTN</name>
<dbReference type="Gene3D" id="1.20.1530.20">
    <property type="match status" value="1"/>
</dbReference>
<feature type="transmembrane region" description="Helical" evidence="5">
    <location>
        <begin position="258"/>
        <end position="280"/>
    </location>
</feature>
<gene>
    <name evidence="6" type="ORF">B5G02_02475</name>
</gene>
<dbReference type="OrthoDB" id="1551454at2"/>
<feature type="transmembrane region" description="Helical" evidence="5">
    <location>
        <begin position="286"/>
        <end position="307"/>
    </location>
</feature>
<evidence type="ECO:0000256" key="5">
    <source>
        <dbReference type="SAM" id="Phobius"/>
    </source>
</evidence>
<comment type="caution">
    <text evidence="6">The sequence shown here is derived from an EMBL/GenBank/DDBJ whole genome shotgun (WGS) entry which is preliminary data.</text>
</comment>
<dbReference type="EMBL" id="NFIE01000004">
    <property type="protein sequence ID" value="OUN89362.1"/>
    <property type="molecule type" value="Genomic_DNA"/>
</dbReference>
<comment type="subcellular location">
    <subcellularLocation>
        <location evidence="1">Membrane</location>
        <topology evidence="1">Multi-pass membrane protein</topology>
    </subcellularLocation>
</comment>
<keyword evidence="2 5" id="KW-0812">Transmembrane</keyword>
<feature type="transmembrane region" description="Helical" evidence="5">
    <location>
        <begin position="39"/>
        <end position="58"/>
    </location>
</feature>
<keyword evidence="7" id="KW-1185">Reference proteome</keyword>
<evidence type="ECO:0000256" key="2">
    <source>
        <dbReference type="ARBA" id="ARBA00022692"/>
    </source>
</evidence>
<organism evidence="6 7">
    <name type="scientific">[Collinsella] massiliensis</name>
    <dbReference type="NCBI Taxonomy" id="1232426"/>
    <lineage>
        <taxon>Bacteria</taxon>
        <taxon>Bacillati</taxon>
        <taxon>Actinomycetota</taxon>
        <taxon>Coriobacteriia</taxon>
        <taxon>Coriobacteriales</taxon>
        <taxon>Coriobacteriaceae</taxon>
        <taxon>Enorma</taxon>
    </lineage>
</organism>
<evidence type="ECO:0000256" key="3">
    <source>
        <dbReference type="ARBA" id="ARBA00022989"/>
    </source>
</evidence>
<dbReference type="Pfam" id="PF01758">
    <property type="entry name" value="SBF"/>
    <property type="match status" value="1"/>
</dbReference>
<reference evidence="7" key="1">
    <citation type="submission" date="2017-04" db="EMBL/GenBank/DDBJ databases">
        <title>Function of individual gut microbiota members based on whole genome sequencing of pure cultures obtained from chicken caecum.</title>
        <authorList>
            <person name="Medvecky M."/>
            <person name="Cejkova D."/>
            <person name="Polansky O."/>
            <person name="Karasova D."/>
            <person name="Kubasova T."/>
            <person name="Cizek A."/>
            <person name="Rychlik I."/>
        </authorList>
    </citation>
    <scope>NUCLEOTIDE SEQUENCE [LARGE SCALE GENOMIC DNA]</scope>
    <source>
        <strain evidence="7">An5</strain>
    </source>
</reference>
<dbReference type="GO" id="GO:0016020">
    <property type="term" value="C:membrane"/>
    <property type="evidence" value="ECO:0007669"/>
    <property type="project" value="UniProtKB-SubCell"/>
</dbReference>
<feature type="transmembrane region" description="Helical" evidence="5">
    <location>
        <begin position="125"/>
        <end position="146"/>
    </location>
</feature>
<evidence type="ECO:0000256" key="4">
    <source>
        <dbReference type="ARBA" id="ARBA00023136"/>
    </source>
</evidence>
<dbReference type="Proteomes" id="UP000195781">
    <property type="component" value="Unassembled WGS sequence"/>
</dbReference>
<keyword evidence="4 5" id="KW-0472">Membrane</keyword>
<feature type="transmembrane region" description="Helical" evidence="5">
    <location>
        <begin position="225"/>
        <end position="246"/>
    </location>
</feature>
<dbReference type="PANTHER" id="PTHR10361:SF28">
    <property type="entry name" value="P3 PROTEIN-RELATED"/>
    <property type="match status" value="1"/>
</dbReference>
<dbReference type="InterPro" id="IPR004710">
    <property type="entry name" value="Bilac:Na_transpt"/>
</dbReference>
<evidence type="ECO:0008006" key="8">
    <source>
        <dbReference type="Google" id="ProtNLM"/>
    </source>
</evidence>
<feature type="transmembrane region" description="Helical" evidence="5">
    <location>
        <begin position="98"/>
        <end position="118"/>
    </location>
</feature>
<evidence type="ECO:0000256" key="1">
    <source>
        <dbReference type="ARBA" id="ARBA00004141"/>
    </source>
</evidence>
<keyword evidence="3 5" id="KW-1133">Transmembrane helix</keyword>
<sequence>MRHIRRLSAFISGHMPFIVPVCLVSGIAFPQVLGPAKAAVPYLFAIITFQGSLNTSLHQVAETFRRPRELLAILSVTVVLMPALARLAAGLIFSDPGIITGIVVEYSIPIAVMSFMWIDMYRGNASLGLAAILISTVLAPVTLPFALRVLMGASVTVDPWSMVGDLVFMIALPAIAGVAVNELSKGWGHETLAPNLGAFTRLFSVFVIACNSTGLAPYVRSFDPLVLEVAAFICVFATLGFVLGLGMARLLGLSVQDMLSMVFCVGLRNISSGSVIVTQFFPGSAIIPVMAGTLFQQILAAVFGSLVQHLTGEERERQHKRVRLARLREHRKRE</sequence>
<feature type="transmembrane region" description="Helical" evidence="5">
    <location>
        <begin position="70"/>
        <end position="92"/>
    </location>
</feature>
<feature type="transmembrane region" description="Helical" evidence="5">
    <location>
        <begin position="7"/>
        <end position="33"/>
    </location>
</feature>
<evidence type="ECO:0000313" key="6">
    <source>
        <dbReference type="EMBL" id="OUN89362.1"/>
    </source>
</evidence>
<feature type="transmembrane region" description="Helical" evidence="5">
    <location>
        <begin position="196"/>
        <end position="219"/>
    </location>
</feature>
<dbReference type="InterPro" id="IPR002657">
    <property type="entry name" value="BilAc:Na_symport/Acr3"/>
</dbReference>
<proteinExistence type="predicted"/>
<evidence type="ECO:0000313" key="7">
    <source>
        <dbReference type="Proteomes" id="UP000195781"/>
    </source>
</evidence>
<dbReference type="PANTHER" id="PTHR10361">
    <property type="entry name" value="SODIUM-BILE ACID COTRANSPORTER"/>
    <property type="match status" value="1"/>
</dbReference>
<protein>
    <recommendedName>
        <fullName evidence="8">Bile acid:sodium symporter</fullName>
    </recommendedName>
</protein>
<feature type="transmembrane region" description="Helical" evidence="5">
    <location>
        <begin position="166"/>
        <end position="184"/>
    </location>
</feature>
<accession>A0A1Y3XV49</accession>